<organism evidence="2 3">
    <name type="scientific">Caligus rogercresseyi</name>
    <name type="common">Sea louse</name>
    <dbReference type="NCBI Taxonomy" id="217165"/>
    <lineage>
        <taxon>Eukaryota</taxon>
        <taxon>Metazoa</taxon>
        <taxon>Ecdysozoa</taxon>
        <taxon>Arthropoda</taxon>
        <taxon>Crustacea</taxon>
        <taxon>Multicrustacea</taxon>
        <taxon>Hexanauplia</taxon>
        <taxon>Copepoda</taxon>
        <taxon>Siphonostomatoida</taxon>
        <taxon>Caligidae</taxon>
        <taxon>Caligus</taxon>
    </lineage>
</organism>
<feature type="compositionally biased region" description="Polar residues" evidence="1">
    <location>
        <begin position="1"/>
        <end position="11"/>
    </location>
</feature>
<dbReference type="EMBL" id="CP045890">
    <property type="protein sequence ID" value="QQP56248.1"/>
    <property type="molecule type" value="Genomic_DNA"/>
</dbReference>
<keyword evidence="3" id="KW-1185">Reference proteome</keyword>
<proteinExistence type="predicted"/>
<evidence type="ECO:0000313" key="3">
    <source>
        <dbReference type="Proteomes" id="UP000595437"/>
    </source>
</evidence>
<feature type="region of interest" description="Disordered" evidence="1">
    <location>
        <begin position="1"/>
        <end position="54"/>
    </location>
</feature>
<sequence>MRLQLQNQSKLQGHVSHEAHPPSAQADRGQSQLRETEEDISPPPPSEGSHLHFLKEGDNGRFFKWKKLLLI</sequence>
<evidence type="ECO:0000313" key="2">
    <source>
        <dbReference type="EMBL" id="QQP56248.1"/>
    </source>
</evidence>
<evidence type="ECO:0000256" key="1">
    <source>
        <dbReference type="SAM" id="MobiDB-lite"/>
    </source>
</evidence>
<gene>
    <name evidence="2" type="ORF">FKW44_000847</name>
</gene>
<reference evidence="3" key="1">
    <citation type="submission" date="2021-01" db="EMBL/GenBank/DDBJ databases">
        <title>Caligus Genome Assembly.</title>
        <authorList>
            <person name="Gallardo-Escarate C."/>
        </authorList>
    </citation>
    <scope>NUCLEOTIDE SEQUENCE [LARGE SCALE GENOMIC DNA]</scope>
</reference>
<dbReference type="Proteomes" id="UP000595437">
    <property type="component" value="Chromosome 1"/>
</dbReference>
<accession>A0A7T8KHW3</accession>
<dbReference type="AlphaFoldDB" id="A0A7T8KHW3"/>
<name>A0A7T8KHW3_CALRO</name>
<protein>
    <submittedName>
        <fullName evidence="2">Clathrin light chain</fullName>
    </submittedName>
</protein>